<feature type="compositionally biased region" description="Polar residues" evidence="1">
    <location>
        <begin position="14"/>
        <end position="34"/>
    </location>
</feature>
<accession>A0A6G1FSE8</accession>
<organism evidence="2">
    <name type="scientific">Eremomyces bilateralis CBS 781.70</name>
    <dbReference type="NCBI Taxonomy" id="1392243"/>
    <lineage>
        <taxon>Eukaryota</taxon>
        <taxon>Fungi</taxon>
        <taxon>Dikarya</taxon>
        <taxon>Ascomycota</taxon>
        <taxon>Pezizomycotina</taxon>
        <taxon>Dothideomycetes</taxon>
        <taxon>Dothideomycetes incertae sedis</taxon>
        <taxon>Eremomycetales</taxon>
        <taxon>Eremomycetaceae</taxon>
        <taxon>Eremomyces</taxon>
    </lineage>
</organism>
<feature type="compositionally biased region" description="Basic and acidic residues" evidence="1">
    <location>
        <begin position="246"/>
        <end position="262"/>
    </location>
</feature>
<feature type="compositionally biased region" description="Basic and acidic residues" evidence="1">
    <location>
        <begin position="269"/>
        <end position="283"/>
    </location>
</feature>
<feature type="compositionally biased region" description="Low complexity" evidence="1">
    <location>
        <begin position="1"/>
        <end position="13"/>
    </location>
</feature>
<reference evidence="4" key="2">
    <citation type="submission" date="2020-04" db="EMBL/GenBank/DDBJ databases">
        <authorList>
            <consortium name="NCBI Genome Project"/>
        </authorList>
    </citation>
    <scope>NUCLEOTIDE SEQUENCE</scope>
    <source>
        <strain evidence="4">CBS 781.70</strain>
    </source>
</reference>
<name>A0A6G1FSE8_9PEZI</name>
<proteinExistence type="predicted"/>
<evidence type="ECO:0000313" key="2">
    <source>
        <dbReference type="EMBL" id="KAF1808609.1"/>
    </source>
</evidence>
<feature type="compositionally biased region" description="Basic and acidic residues" evidence="1">
    <location>
        <begin position="350"/>
        <end position="375"/>
    </location>
</feature>
<feature type="region of interest" description="Disordered" evidence="1">
    <location>
        <begin position="195"/>
        <end position="407"/>
    </location>
</feature>
<dbReference type="Proteomes" id="UP000504638">
    <property type="component" value="Unplaced"/>
</dbReference>
<feature type="compositionally biased region" description="Polar residues" evidence="1">
    <location>
        <begin position="89"/>
        <end position="98"/>
    </location>
</feature>
<reference evidence="2 4" key="1">
    <citation type="submission" date="2020-01" db="EMBL/GenBank/DDBJ databases">
        <authorList>
            <consortium name="DOE Joint Genome Institute"/>
            <person name="Haridas S."/>
            <person name="Albert R."/>
            <person name="Binder M."/>
            <person name="Bloem J."/>
            <person name="Labutti K."/>
            <person name="Salamov A."/>
            <person name="Andreopoulos B."/>
            <person name="Baker S.E."/>
            <person name="Barry K."/>
            <person name="Bills G."/>
            <person name="Bluhm B.H."/>
            <person name="Cannon C."/>
            <person name="Castanera R."/>
            <person name="Culley D.E."/>
            <person name="Daum C."/>
            <person name="Ezra D."/>
            <person name="Gonzalez J.B."/>
            <person name="Henrissat B."/>
            <person name="Kuo A."/>
            <person name="Liang C."/>
            <person name="Lipzen A."/>
            <person name="Lutzoni F."/>
            <person name="Magnuson J."/>
            <person name="Mondo S."/>
            <person name="Nolan M."/>
            <person name="Ohm R."/>
            <person name="Pangilinan J."/>
            <person name="Park H.-J."/>
            <person name="Ramirez L."/>
            <person name="Alfaro M."/>
            <person name="Sun H."/>
            <person name="Tritt A."/>
            <person name="Yoshinaga Y."/>
            <person name="Zwiers L.-H."/>
            <person name="Turgeon B.G."/>
            <person name="Goodwin S.B."/>
            <person name="Spatafora J.W."/>
            <person name="Crous P.W."/>
            <person name="Grigoriev I.V."/>
        </authorList>
    </citation>
    <scope>NUCLEOTIDE SEQUENCE</scope>
    <source>
        <strain evidence="2 4">CBS 781.70</strain>
    </source>
</reference>
<evidence type="ECO:0000313" key="4">
    <source>
        <dbReference type="RefSeq" id="XP_033530240.1"/>
    </source>
</evidence>
<evidence type="ECO:0000313" key="3">
    <source>
        <dbReference type="Proteomes" id="UP000504638"/>
    </source>
</evidence>
<keyword evidence="3" id="KW-1185">Reference proteome</keyword>
<feature type="compositionally biased region" description="Basic and acidic residues" evidence="1">
    <location>
        <begin position="37"/>
        <end position="61"/>
    </location>
</feature>
<feature type="region of interest" description="Disordered" evidence="1">
    <location>
        <begin position="1"/>
        <end position="180"/>
    </location>
</feature>
<dbReference type="EMBL" id="ML975181">
    <property type="protein sequence ID" value="KAF1808609.1"/>
    <property type="molecule type" value="Genomic_DNA"/>
</dbReference>
<dbReference type="RefSeq" id="XP_033530240.1">
    <property type="nucleotide sequence ID" value="XM_033678309.1"/>
</dbReference>
<reference evidence="4" key="3">
    <citation type="submission" date="2025-04" db="UniProtKB">
        <authorList>
            <consortium name="RefSeq"/>
        </authorList>
    </citation>
    <scope>IDENTIFICATION</scope>
    <source>
        <strain evidence="4">CBS 781.70</strain>
    </source>
</reference>
<dbReference type="AlphaFoldDB" id="A0A6G1FSE8"/>
<dbReference type="GeneID" id="54418879"/>
<evidence type="ECO:0000256" key="1">
    <source>
        <dbReference type="SAM" id="MobiDB-lite"/>
    </source>
</evidence>
<feature type="compositionally biased region" description="Basic and acidic residues" evidence="1">
    <location>
        <begin position="205"/>
        <end position="219"/>
    </location>
</feature>
<protein>
    <submittedName>
        <fullName evidence="2 4">Uncharacterized protein</fullName>
    </submittedName>
</protein>
<gene>
    <name evidence="2 4" type="ORF">P152DRAFT_452699</name>
</gene>
<sequence length="407" mass="44281">MSSAHPPNSSPSPRFSTGPSQEARSSRFKQTSTPRRIRTEHQAESGHDNPDRKSQRMESSRAHRGRSSTAASSIPDLASHPEPYHPISVSFTDSTHAQPPSPPNHHGRHPPAQTLKSGSSRANTRRVLGDEVFSAIDENGENAERSTKATSLTSGKRRVQATVEDLGDDPNMSGALPDDPADLMAQSIENLAHVGGAVGGDEGTDPDREEMFHDLKQVEAGEEPDDVDTTRNGTRGGRPATPNNARDGRHRIPEERIRGEGPRKRHRGRPGDRTASARRDHPHASTRPHKPRYSWQGVWNFLSSDKAGTGDTRPAASNAGNGPRSVPPGQTPREPVSSTRGGRGFMPTQHDNREAETSDRERRKSKEKPSADRPRGRTRRSKKLPVVITGKDQHGANEKGAGQPIEG</sequence>